<keyword evidence="17" id="KW-1185">Reference proteome</keyword>
<dbReference type="Gene3D" id="1.10.287.70">
    <property type="match status" value="1"/>
</dbReference>
<keyword evidence="5 13" id="KW-0812">Transmembrane</keyword>
<feature type="transmembrane region" description="Helical" evidence="13">
    <location>
        <begin position="236"/>
        <end position="257"/>
    </location>
</feature>
<dbReference type="PANTHER" id="PTHR45743:SF27">
    <property type="entry name" value="POTASSIUM CHANNEL KAT3"/>
    <property type="match status" value="1"/>
</dbReference>
<keyword evidence="12 13" id="KW-0407">Ion channel</keyword>
<dbReference type="InterPro" id="IPR021789">
    <property type="entry name" value="KHA_dom"/>
</dbReference>
<dbReference type="CDD" id="cd00038">
    <property type="entry name" value="CAP_ED"/>
    <property type="match status" value="1"/>
</dbReference>
<evidence type="ECO:0000313" key="16">
    <source>
        <dbReference type="EMBL" id="KAI3879181.1"/>
    </source>
</evidence>
<dbReference type="InterPro" id="IPR003938">
    <property type="entry name" value="K_chnl_volt-dep_EAG/ELK/ERG"/>
</dbReference>
<keyword evidence="9 13" id="KW-1133">Transmembrane helix</keyword>
<dbReference type="GO" id="GO:0034702">
    <property type="term" value="C:monoatomic ion channel complex"/>
    <property type="evidence" value="ECO:0007669"/>
    <property type="project" value="UniProtKB-KW"/>
</dbReference>
<keyword evidence="10 13" id="KW-0406">Ion transport</keyword>
<evidence type="ECO:0000259" key="15">
    <source>
        <dbReference type="PROSITE" id="PS51490"/>
    </source>
</evidence>
<reference evidence="16" key="1">
    <citation type="submission" date="2022-04" db="EMBL/GenBank/DDBJ databases">
        <title>A functionally conserved STORR gene fusion in Papaver species that diverged 16.8 million years ago.</title>
        <authorList>
            <person name="Catania T."/>
        </authorList>
    </citation>
    <scope>NUCLEOTIDE SEQUENCE</scope>
    <source>
        <strain evidence="16">S-188037</strain>
    </source>
</reference>
<dbReference type="InterPro" id="IPR018490">
    <property type="entry name" value="cNMP-bd_dom_sf"/>
</dbReference>
<dbReference type="PROSITE" id="PS50042">
    <property type="entry name" value="CNMP_BINDING_3"/>
    <property type="match status" value="1"/>
</dbReference>
<evidence type="ECO:0000256" key="7">
    <source>
        <dbReference type="ARBA" id="ARBA00022882"/>
    </source>
</evidence>
<evidence type="ECO:0000256" key="10">
    <source>
        <dbReference type="ARBA" id="ARBA00023065"/>
    </source>
</evidence>
<comment type="subcellular location">
    <subcellularLocation>
        <location evidence="1 13">Membrane</location>
        <topology evidence="1 13">Multi-pass membrane protein</topology>
    </subcellularLocation>
</comment>
<feature type="domain" description="KHA" evidence="15">
    <location>
        <begin position="597"/>
        <end position="667"/>
    </location>
</feature>
<evidence type="ECO:0000256" key="8">
    <source>
        <dbReference type="ARBA" id="ARBA00022958"/>
    </source>
</evidence>
<evidence type="ECO:0000256" key="13">
    <source>
        <dbReference type="RuleBase" id="RU369015"/>
    </source>
</evidence>
<evidence type="ECO:0000256" key="6">
    <source>
        <dbReference type="ARBA" id="ARBA00022826"/>
    </source>
</evidence>
<evidence type="ECO:0000313" key="17">
    <source>
        <dbReference type="Proteomes" id="UP001202328"/>
    </source>
</evidence>
<dbReference type="PRINTS" id="PR01463">
    <property type="entry name" value="EAGCHANLFMLY"/>
</dbReference>
<evidence type="ECO:0000259" key="14">
    <source>
        <dbReference type="PROSITE" id="PS50042"/>
    </source>
</evidence>
<feature type="transmembrane region" description="Helical" evidence="13">
    <location>
        <begin position="96"/>
        <end position="112"/>
    </location>
</feature>
<comment type="domain">
    <text evidence="13">The KHA domain (rich in hydrophobic and acidic residues) present in the C-terminal part is likely to be important for tetramerization.</text>
</comment>
<keyword evidence="3 13" id="KW-0813">Transport</keyword>
<keyword evidence="8 13" id="KW-0630">Potassium</keyword>
<organism evidence="16 17">
    <name type="scientific">Papaver atlanticum</name>
    <dbReference type="NCBI Taxonomy" id="357466"/>
    <lineage>
        <taxon>Eukaryota</taxon>
        <taxon>Viridiplantae</taxon>
        <taxon>Streptophyta</taxon>
        <taxon>Embryophyta</taxon>
        <taxon>Tracheophyta</taxon>
        <taxon>Spermatophyta</taxon>
        <taxon>Magnoliopsida</taxon>
        <taxon>Ranunculales</taxon>
        <taxon>Papaveraceae</taxon>
        <taxon>Papaveroideae</taxon>
        <taxon>Papaver</taxon>
    </lineage>
</organism>
<comment type="domain">
    <text evidence="13">The segment S4 is probably the voltage-sensor and is characterized by a series of positively charged amino acids. The pore-forming region H5 is enclosed by the transmembrane segments S5 and S6 in the Shaker-type (1P/6TM) and contains the GYGD signature motif which seems to be involved in potassium selectivity.</text>
</comment>
<evidence type="ECO:0000256" key="12">
    <source>
        <dbReference type="ARBA" id="ARBA00023303"/>
    </source>
</evidence>
<accession>A0AAD4XC39</accession>
<dbReference type="InterPro" id="IPR014710">
    <property type="entry name" value="RmlC-like_jellyroll"/>
</dbReference>
<dbReference type="InterPro" id="IPR005821">
    <property type="entry name" value="Ion_trans_dom"/>
</dbReference>
<dbReference type="PANTHER" id="PTHR45743">
    <property type="entry name" value="POTASSIUM CHANNEL AKT1"/>
    <property type="match status" value="1"/>
</dbReference>
<dbReference type="FunFam" id="2.60.120.10:FF:000074">
    <property type="entry name" value="Potassium channel KAT2"/>
    <property type="match status" value="1"/>
</dbReference>
<dbReference type="SUPFAM" id="SSF81324">
    <property type="entry name" value="Voltage-gated potassium channels"/>
    <property type="match status" value="1"/>
</dbReference>
<evidence type="ECO:0000256" key="2">
    <source>
        <dbReference type="ARBA" id="ARBA00007929"/>
    </source>
</evidence>
<keyword evidence="11 13" id="KW-0472">Membrane</keyword>
<comment type="function">
    <text evidence="13">Potassium channel.</text>
</comment>
<dbReference type="Gene3D" id="2.60.120.10">
    <property type="entry name" value="Jelly Rolls"/>
    <property type="match status" value="1"/>
</dbReference>
<dbReference type="Pfam" id="PF11834">
    <property type="entry name" value="KHA"/>
    <property type="match status" value="1"/>
</dbReference>
<dbReference type="PROSITE" id="PS51490">
    <property type="entry name" value="KHA"/>
    <property type="match status" value="1"/>
</dbReference>
<keyword evidence="6 13" id="KW-0631">Potassium channel</keyword>
<dbReference type="GO" id="GO:0005249">
    <property type="term" value="F:voltage-gated potassium channel activity"/>
    <property type="evidence" value="ECO:0007669"/>
    <property type="project" value="UniProtKB-UniRule"/>
</dbReference>
<gene>
    <name evidence="16" type="ORF">MKW98_028748</name>
</gene>
<dbReference type="EMBL" id="JAJJMB010012264">
    <property type="protein sequence ID" value="KAI3879181.1"/>
    <property type="molecule type" value="Genomic_DNA"/>
</dbReference>
<comment type="caution">
    <text evidence="13">Lacks conserved residue(s) required for the propagation of feature annotation.</text>
</comment>
<keyword evidence="4 13" id="KW-0633">Potassium transport</keyword>
<dbReference type="AlphaFoldDB" id="A0AAD4XC39"/>
<dbReference type="SUPFAM" id="SSF51206">
    <property type="entry name" value="cAMP-binding domain-like"/>
    <property type="match status" value="1"/>
</dbReference>
<proteinExistence type="inferred from homology"/>
<sequence length="667" mass="76303">MPYTEIITQSPGPLLAASSSQATSTESTAIRSPAPLLSGRSSSNPDAAPSILARRRSGVVNNLATLSSSILPAFGVLIGGNDLDLKKFIIAPHDRRLWQLFLVVLVIYSAWASPFELAFHKVAIGSLWPVDLMVDGFFAIDIVLTFFVAYLDKSTYLLIDDHKKIAVRYMTKFWLPLDVASTLPFPLIYRVLTGKTKTSAVFGFLNLLRFWRLRRVGKLFARLEKDTRFSYFWTRYVKLICVTLFIVHSVGCFQFWMATQYYDKEKTWIGAELGKFEERSIWICYKYSLYWTITTLTTVGYGDLHPQNTIEKIFSIFFMLFNIGFNAYVIGNMTNLIVHSHYRTFAMRDAINKILRFASSNRLPENLKEQMIAHMHLQHRTQEMQQDEVFQYLPKAIRSSIGQHLFTTTVKDGCYLFKEVSEDLIVQLITEMRAEYFPPKVDIIIQNEIPTDFYIIVSGEMDLLTYKDGTEQVLSKLGPSEMAGEIGVIFNIPQPFTLRSKRLSQVIRISHQHFKQIMQQHADDGARVFSNFIEHLKILQAEILEQITFVTELLGDHLNDLPRRNISRGKASSVARYGNDKVKGVPVNPTTSRALMRLVIHGHHPDELNTTESNKPGKLIHLPGSMEELLQLAEKKFNKARSKIRMSDGSEVEELNALRENDHLFYC</sequence>
<evidence type="ECO:0000256" key="4">
    <source>
        <dbReference type="ARBA" id="ARBA00022538"/>
    </source>
</evidence>
<dbReference type="Pfam" id="PF00027">
    <property type="entry name" value="cNMP_binding"/>
    <property type="match status" value="1"/>
</dbReference>
<name>A0AAD4XC39_9MAGN</name>
<protein>
    <recommendedName>
        <fullName evidence="13">Potassium channel</fullName>
    </recommendedName>
</protein>
<evidence type="ECO:0000256" key="3">
    <source>
        <dbReference type="ARBA" id="ARBA00022448"/>
    </source>
</evidence>
<dbReference type="Proteomes" id="UP001202328">
    <property type="component" value="Unassembled WGS sequence"/>
</dbReference>
<dbReference type="FunFam" id="1.10.287.70:FF:000123">
    <property type="entry name" value="Potassium channel KAT3"/>
    <property type="match status" value="1"/>
</dbReference>
<dbReference type="Pfam" id="PF00520">
    <property type="entry name" value="Ion_trans"/>
    <property type="match status" value="1"/>
</dbReference>
<dbReference type="SMART" id="SM00100">
    <property type="entry name" value="cNMP"/>
    <property type="match status" value="1"/>
</dbReference>
<comment type="similarity">
    <text evidence="2 13">Belongs to the potassium channel family. Plant (TC 1.A.1.4) subfamily.</text>
</comment>
<evidence type="ECO:0000256" key="11">
    <source>
        <dbReference type="ARBA" id="ARBA00023136"/>
    </source>
</evidence>
<keyword evidence="7 13" id="KW-0851">Voltage-gated channel</keyword>
<evidence type="ECO:0000256" key="1">
    <source>
        <dbReference type="ARBA" id="ARBA00004141"/>
    </source>
</evidence>
<comment type="caution">
    <text evidence="16">The sequence shown here is derived from an EMBL/GenBank/DDBJ whole genome shotgun (WGS) entry which is preliminary data.</text>
</comment>
<comment type="subunit">
    <text evidence="13">The potassium channel is composed of a homo- or heterotetrameric complex of pore-forming subunits.</text>
</comment>
<evidence type="ECO:0000256" key="5">
    <source>
        <dbReference type="ARBA" id="ARBA00022692"/>
    </source>
</evidence>
<dbReference type="InterPro" id="IPR000595">
    <property type="entry name" value="cNMP-bd_dom"/>
</dbReference>
<evidence type="ECO:0000256" key="9">
    <source>
        <dbReference type="ARBA" id="ARBA00022989"/>
    </source>
</evidence>
<feature type="transmembrane region" description="Helical" evidence="13">
    <location>
        <begin position="313"/>
        <end position="338"/>
    </location>
</feature>
<feature type="transmembrane region" description="Helical" evidence="13">
    <location>
        <begin position="132"/>
        <end position="152"/>
    </location>
</feature>
<dbReference type="InterPro" id="IPR045319">
    <property type="entry name" value="KAT/AKT"/>
</dbReference>
<feature type="domain" description="Cyclic nucleotide-binding" evidence="14">
    <location>
        <begin position="416"/>
        <end position="535"/>
    </location>
</feature>